<accession>A0A8H6KYP2</accession>
<gene>
    <name evidence="9" type="ORF">HO133_007405</name>
</gene>
<keyword evidence="2 6" id="KW-0812">Transmembrane</keyword>
<feature type="region of interest" description="Disordered" evidence="5">
    <location>
        <begin position="437"/>
        <end position="462"/>
    </location>
</feature>
<feature type="transmembrane region" description="Helical" evidence="6">
    <location>
        <begin position="179"/>
        <end position="208"/>
    </location>
</feature>
<feature type="transmembrane region" description="Helical" evidence="6">
    <location>
        <begin position="370"/>
        <end position="393"/>
    </location>
</feature>
<feature type="transmembrane region" description="Helical" evidence="6">
    <location>
        <begin position="26"/>
        <end position="48"/>
    </location>
</feature>
<organism evidence="9 10">
    <name type="scientific">Letharia lupina</name>
    <dbReference type="NCBI Taxonomy" id="560253"/>
    <lineage>
        <taxon>Eukaryota</taxon>
        <taxon>Fungi</taxon>
        <taxon>Dikarya</taxon>
        <taxon>Ascomycota</taxon>
        <taxon>Pezizomycotina</taxon>
        <taxon>Lecanoromycetes</taxon>
        <taxon>OSLEUM clade</taxon>
        <taxon>Lecanoromycetidae</taxon>
        <taxon>Lecanorales</taxon>
        <taxon>Lecanorineae</taxon>
        <taxon>Parmeliaceae</taxon>
        <taxon>Letharia</taxon>
    </lineage>
</organism>
<feature type="transmembrane region" description="Helical" evidence="6">
    <location>
        <begin position="137"/>
        <end position="159"/>
    </location>
</feature>
<dbReference type="Proteomes" id="UP000593566">
    <property type="component" value="Unassembled WGS sequence"/>
</dbReference>
<evidence type="ECO:0000256" key="4">
    <source>
        <dbReference type="ARBA" id="ARBA00023136"/>
    </source>
</evidence>
<dbReference type="InterPro" id="IPR022596">
    <property type="entry name" value="GPR1/2/3_C"/>
</dbReference>
<dbReference type="GO" id="GO:0004930">
    <property type="term" value="F:G protein-coupled receptor activity"/>
    <property type="evidence" value="ECO:0007669"/>
    <property type="project" value="TreeGrafter"/>
</dbReference>
<reference evidence="9 10" key="1">
    <citation type="journal article" date="2020" name="Genomics">
        <title>Complete, high-quality genomes from long-read metagenomic sequencing of two wolf lichen thalli reveals enigmatic genome architecture.</title>
        <authorList>
            <person name="McKenzie S.K."/>
            <person name="Walston R.F."/>
            <person name="Allen J.L."/>
        </authorList>
    </citation>
    <scope>NUCLEOTIDE SEQUENCE [LARGE SCALE GENOMIC DNA]</scope>
    <source>
        <strain evidence="9">WasteWater1</strain>
    </source>
</reference>
<evidence type="ECO:0000256" key="2">
    <source>
        <dbReference type="ARBA" id="ARBA00022692"/>
    </source>
</evidence>
<feature type="transmembrane region" description="Helical" evidence="6">
    <location>
        <begin position="60"/>
        <end position="77"/>
    </location>
</feature>
<dbReference type="SUPFAM" id="SSF81321">
    <property type="entry name" value="Family A G protein-coupled receptor-like"/>
    <property type="match status" value="1"/>
</dbReference>
<feature type="transmembrane region" description="Helical" evidence="6">
    <location>
        <begin position="337"/>
        <end position="358"/>
    </location>
</feature>
<comment type="subcellular location">
    <subcellularLocation>
        <location evidence="1">Membrane</location>
        <topology evidence="1">Multi-pass membrane protein</topology>
    </subcellularLocation>
</comment>
<feature type="compositionally biased region" description="Basic and acidic residues" evidence="5">
    <location>
        <begin position="449"/>
        <end position="462"/>
    </location>
</feature>
<keyword evidence="3 6" id="KW-1133">Transmembrane helix</keyword>
<feature type="domain" description="G protein-coupled receptor GPR1/2/3 C-terminal" evidence="8">
    <location>
        <begin position="327"/>
        <end position="399"/>
    </location>
</feature>
<dbReference type="AlphaFoldDB" id="A0A8H6KYP2"/>
<sequence length="462" mass="51939">MKSLPGRGLGGVSEKSNSYTRQEQHIQQVLAVVSASISMLSGLISFYWFATMKRNFRHQLIMLLIGSGMFKAVWYWVPPITILAGLEPISHGFCQGVGFLLAVGIEASDSVIILIAIHTALTIFASRKANSQTGLYGYRWAAYTCWALFSTLMAALAFINPSSPYMSQGTFCYLPARPIWYRLALSWIPRYLILCTIVGIYLAVYLYTKSKFGDFDAKFSTNSVASEDTTQHSRTDRQPSWPLPGFDGADDLNSAESSTEISSPILGSLIAPRKATEAEVSLPKSYEPVSGPRLTNRTPTLLEALRDRTLISDANKFVESSANAALRQRHKAIKKQLRYLFVYPLVYLAMWIPAFVSHCYLYTDQHNPPFVLNTISICFLCLQCAVDCFIFSIRETPWRQIKKNPNPIQRKTHSRGGSDNGLRRMISGFQEQATAKGDIQTLEGQTGQESRRERNWWDRDSM</sequence>
<dbReference type="Pfam" id="PF11710">
    <property type="entry name" value="Git3"/>
    <property type="match status" value="1"/>
</dbReference>
<dbReference type="PANTHER" id="PTHR23112:SF37">
    <property type="entry name" value="G PROTEIN-COUPLED RECEPTOR GPR1"/>
    <property type="match status" value="1"/>
</dbReference>
<dbReference type="Pfam" id="PF11970">
    <property type="entry name" value="GPR_Gpa2_C"/>
    <property type="match status" value="1"/>
</dbReference>
<proteinExistence type="predicted"/>
<comment type="caution">
    <text evidence="9">The sequence shown here is derived from an EMBL/GenBank/DDBJ whole genome shotgun (WGS) entry which is preliminary data.</text>
</comment>
<name>A0A8H6KYP2_9LECA</name>
<evidence type="ECO:0000259" key="7">
    <source>
        <dbReference type="Pfam" id="PF11710"/>
    </source>
</evidence>
<dbReference type="CDD" id="cd00637">
    <property type="entry name" value="7tm_classA_rhodopsin-like"/>
    <property type="match status" value="1"/>
</dbReference>
<protein>
    <submittedName>
        <fullName evidence="9">Uncharacterized protein</fullName>
    </submittedName>
</protein>
<evidence type="ECO:0000313" key="9">
    <source>
        <dbReference type="EMBL" id="KAF6229289.1"/>
    </source>
</evidence>
<evidence type="ECO:0000259" key="8">
    <source>
        <dbReference type="Pfam" id="PF11970"/>
    </source>
</evidence>
<evidence type="ECO:0000256" key="1">
    <source>
        <dbReference type="ARBA" id="ARBA00004141"/>
    </source>
</evidence>
<keyword evidence="10" id="KW-1185">Reference proteome</keyword>
<keyword evidence="4 6" id="KW-0472">Membrane</keyword>
<dbReference type="PANTHER" id="PTHR23112">
    <property type="entry name" value="G PROTEIN-COUPLED RECEPTOR 157-RELATED"/>
    <property type="match status" value="1"/>
</dbReference>
<dbReference type="GO" id="GO:0007189">
    <property type="term" value="P:adenylate cyclase-activating G protein-coupled receptor signaling pathway"/>
    <property type="evidence" value="ECO:0007669"/>
    <property type="project" value="TreeGrafter"/>
</dbReference>
<evidence type="ECO:0000256" key="5">
    <source>
        <dbReference type="SAM" id="MobiDB-lite"/>
    </source>
</evidence>
<dbReference type="InterPro" id="IPR023041">
    <property type="entry name" value="Glucose_rcpt_Git3-like_N"/>
</dbReference>
<feature type="domain" description="Glucose receptor Git3-like N-terminal" evidence="7">
    <location>
        <begin position="27"/>
        <end position="214"/>
    </location>
</feature>
<dbReference type="Gene3D" id="1.20.1070.10">
    <property type="entry name" value="Rhodopsin 7-helix transmembrane proteins"/>
    <property type="match status" value="1"/>
</dbReference>
<feature type="transmembrane region" description="Helical" evidence="6">
    <location>
        <begin position="97"/>
        <end position="125"/>
    </location>
</feature>
<evidence type="ECO:0000313" key="10">
    <source>
        <dbReference type="Proteomes" id="UP000593566"/>
    </source>
</evidence>
<evidence type="ECO:0000256" key="3">
    <source>
        <dbReference type="ARBA" id="ARBA00022989"/>
    </source>
</evidence>
<dbReference type="EMBL" id="JACCJB010000003">
    <property type="protein sequence ID" value="KAF6229289.1"/>
    <property type="molecule type" value="Genomic_DNA"/>
</dbReference>
<evidence type="ECO:0000256" key="6">
    <source>
        <dbReference type="SAM" id="Phobius"/>
    </source>
</evidence>
<dbReference type="GO" id="GO:0005886">
    <property type="term" value="C:plasma membrane"/>
    <property type="evidence" value="ECO:0007669"/>
    <property type="project" value="TreeGrafter"/>
</dbReference>
<dbReference type="GeneID" id="59335804"/>
<dbReference type="RefSeq" id="XP_037156931.1">
    <property type="nucleotide sequence ID" value="XM_037298296.1"/>
</dbReference>